<dbReference type="PRINTS" id="PR01438">
    <property type="entry name" value="UNVRSLSTRESS"/>
</dbReference>
<reference evidence="3 4" key="1">
    <citation type="submission" date="2017-10" db="EMBL/GenBank/DDBJ databases">
        <title>Paenichitinophaga pekingensis gen. nov., sp. nov., isolated from activated sludge.</title>
        <authorList>
            <person name="Jin D."/>
            <person name="Kong X."/>
            <person name="Deng Y."/>
            <person name="Bai Z."/>
        </authorList>
    </citation>
    <scope>NUCLEOTIDE SEQUENCE [LARGE SCALE GENOMIC DNA]</scope>
    <source>
        <strain evidence="3 4">13</strain>
    </source>
</reference>
<dbReference type="Gene3D" id="3.40.50.620">
    <property type="entry name" value="HUPs"/>
    <property type="match status" value="2"/>
</dbReference>
<dbReference type="CDD" id="cd00293">
    <property type="entry name" value="USP-like"/>
    <property type="match status" value="1"/>
</dbReference>
<sequence length="277" mass="30430">MKTILVPTDFSDAAYNAAEYALKLAAQIEATRVVLFHAYELVVPIPDLPTAVPMVDMEELKASSLEGLKKMADDLKGTVPQGCELAYRAENQLLAASINDVATAEKADFIVMGIIGGSNLEEIFVGSNTVDVVKNTQFPVIVVPVEASFKGIKKIVFACDLKRVMETTPIKKLTALLDIFKPELVVVNVHKEGKEITGNQPMEGLMLDAFLAPYNPDYRFVESDNVPNAVVNFAKEENADLILVVPRKHGFFDSIFKRSNTSKMAFRSSIPLISLHQ</sequence>
<proteinExistence type="inferred from homology"/>
<comment type="similarity">
    <text evidence="1">Belongs to the universal stress protein A family.</text>
</comment>
<organism evidence="3 4">
    <name type="scientific">Chitinophaga caeni</name>
    <dbReference type="NCBI Taxonomy" id="2029983"/>
    <lineage>
        <taxon>Bacteria</taxon>
        <taxon>Pseudomonadati</taxon>
        <taxon>Bacteroidota</taxon>
        <taxon>Chitinophagia</taxon>
        <taxon>Chitinophagales</taxon>
        <taxon>Chitinophagaceae</taxon>
        <taxon>Chitinophaga</taxon>
    </lineage>
</organism>
<dbReference type="AlphaFoldDB" id="A0A291QR06"/>
<dbReference type="InterPro" id="IPR014729">
    <property type="entry name" value="Rossmann-like_a/b/a_fold"/>
</dbReference>
<dbReference type="RefSeq" id="WP_098192739.1">
    <property type="nucleotide sequence ID" value="NZ_CP023777.1"/>
</dbReference>
<dbReference type="OrthoDB" id="9788959at2"/>
<protein>
    <recommendedName>
        <fullName evidence="2">UspA domain-containing protein</fullName>
    </recommendedName>
</protein>
<dbReference type="EMBL" id="CP023777">
    <property type="protein sequence ID" value="ATL46351.1"/>
    <property type="molecule type" value="Genomic_DNA"/>
</dbReference>
<evidence type="ECO:0000259" key="2">
    <source>
        <dbReference type="Pfam" id="PF00582"/>
    </source>
</evidence>
<dbReference type="Proteomes" id="UP000220133">
    <property type="component" value="Chromosome"/>
</dbReference>
<dbReference type="KEGG" id="cbae:COR50_03720"/>
<dbReference type="SUPFAM" id="SSF52402">
    <property type="entry name" value="Adenine nucleotide alpha hydrolases-like"/>
    <property type="match status" value="2"/>
</dbReference>
<dbReference type="PANTHER" id="PTHR46268:SF6">
    <property type="entry name" value="UNIVERSAL STRESS PROTEIN UP12"/>
    <property type="match status" value="1"/>
</dbReference>
<dbReference type="PANTHER" id="PTHR46268">
    <property type="entry name" value="STRESS RESPONSE PROTEIN NHAX"/>
    <property type="match status" value="1"/>
</dbReference>
<gene>
    <name evidence="3" type="ORF">COR50_03720</name>
</gene>
<name>A0A291QR06_9BACT</name>
<evidence type="ECO:0000313" key="3">
    <source>
        <dbReference type="EMBL" id="ATL46351.1"/>
    </source>
</evidence>
<evidence type="ECO:0000313" key="4">
    <source>
        <dbReference type="Proteomes" id="UP000220133"/>
    </source>
</evidence>
<feature type="domain" description="UspA" evidence="2">
    <location>
        <begin position="1"/>
        <end position="144"/>
    </location>
</feature>
<keyword evidence="4" id="KW-1185">Reference proteome</keyword>
<accession>A0A291QR06</accession>
<dbReference type="InterPro" id="IPR006015">
    <property type="entry name" value="Universal_stress_UspA"/>
</dbReference>
<dbReference type="Pfam" id="PF00582">
    <property type="entry name" value="Usp"/>
    <property type="match status" value="1"/>
</dbReference>
<evidence type="ECO:0000256" key="1">
    <source>
        <dbReference type="ARBA" id="ARBA00008791"/>
    </source>
</evidence>
<dbReference type="InterPro" id="IPR006016">
    <property type="entry name" value="UspA"/>
</dbReference>